<evidence type="ECO:0000313" key="2">
    <source>
        <dbReference type="EMBL" id="GJS50060.1"/>
    </source>
</evidence>
<dbReference type="Proteomes" id="UP001151760">
    <property type="component" value="Unassembled WGS sequence"/>
</dbReference>
<organism evidence="2 3">
    <name type="scientific">Tanacetum coccineum</name>
    <dbReference type="NCBI Taxonomy" id="301880"/>
    <lineage>
        <taxon>Eukaryota</taxon>
        <taxon>Viridiplantae</taxon>
        <taxon>Streptophyta</taxon>
        <taxon>Embryophyta</taxon>
        <taxon>Tracheophyta</taxon>
        <taxon>Spermatophyta</taxon>
        <taxon>Magnoliopsida</taxon>
        <taxon>eudicotyledons</taxon>
        <taxon>Gunneridae</taxon>
        <taxon>Pentapetalae</taxon>
        <taxon>asterids</taxon>
        <taxon>campanulids</taxon>
        <taxon>Asterales</taxon>
        <taxon>Asteraceae</taxon>
        <taxon>Asteroideae</taxon>
        <taxon>Anthemideae</taxon>
        <taxon>Anthemidinae</taxon>
        <taxon>Tanacetum</taxon>
    </lineage>
</organism>
<name>A0ABQ4WB27_9ASTR</name>
<keyword evidence="1" id="KW-0812">Transmembrane</keyword>
<keyword evidence="1" id="KW-1133">Transmembrane helix</keyword>
<protein>
    <submittedName>
        <fullName evidence="2">Uncharacterized protein</fullName>
    </submittedName>
</protein>
<comment type="caution">
    <text evidence="2">The sequence shown here is derived from an EMBL/GenBank/DDBJ whole genome shotgun (WGS) entry which is preliminary data.</text>
</comment>
<keyword evidence="1" id="KW-0472">Membrane</keyword>
<sequence length="151" mass="16728">MISKYSRATGKTSDVDSNCGMAMVRLMGVAPVVVGAGLSMYLAIIAFFYHVLRVGVPGGPVVPRRKALASTARGPGKRALAYEFDERGHHVGSCSSITLDISIFEMMCSLRFRTNPPAFDKVREVWMRSYLRHHFFVVTSRILPYGELSKP</sequence>
<proteinExistence type="predicted"/>
<reference evidence="2" key="2">
    <citation type="submission" date="2022-01" db="EMBL/GenBank/DDBJ databases">
        <authorList>
            <person name="Yamashiro T."/>
            <person name="Shiraishi A."/>
            <person name="Satake H."/>
            <person name="Nakayama K."/>
        </authorList>
    </citation>
    <scope>NUCLEOTIDE SEQUENCE</scope>
</reference>
<evidence type="ECO:0000256" key="1">
    <source>
        <dbReference type="SAM" id="Phobius"/>
    </source>
</evidence>
<evidence type="ECO:0000313" key="3">
    <source>
        <dbReference type="Proteomes" id="UP001151760"/>
    </source>
</evidence>
<keyword evidence="3" id="KW-1185">Reference proteome</keyword>
<gene>
    <name evidence="2" type="ORF">Tco_0600181</name>
</gene>
<accession>A0ABQ4WB27</accession>
<reference evidence="2" key="1">
    <citation type="journal article" date="2022" name="Int. J. Mol. Sci.">
        <title>Draft Genome of Tanacetum Coccineum: Genomic Comparison of Closely Related Tanacetum-Family Plants.</title>
        <authorList>
            <person name="Yamashiro T."/>
            <person name="Shiraishi A."/>
            <person name="Nakayama K."/>
            <person name="Satake H."/>
        </authorList>
    </citation>
    <scope>NUCLEOTIDE SEQUENCE</scope>
</reference>
<feature type="transmembrane region" description="Helical" evidence="1">
    <location>
        <begin position="26"/>
        <end position="49"/>
    </location>
</feature>
<dbReference type="EMBL" id="BQNB010008489">
    <property type="protein sequence ID" value="GJS50060.1"/>
    <property type="molecule type" value="Genomic_DNA"/>
</dbReference>